<protein>
    <submittedName>
        <fullName evidence="2">Uncharacterized protein</fullName>
    </submittedName>
</protein>
<dbReference type="RefSeq" id="WP_169296844.1">
    <property type="nucleotide sequence ID" value="NZ_JABBNI010000011.1"/>
</dbReference>
<keyword evidence="3" id="KW-1185">Reference proteome</keyword>
<dbReference type="EMBL" id="JABBNI010000011">
    <property type="protein sequence ID" value="NMM62237.1"/>
    <property type="molecule type" value="Genomic_DNA"/>
</dbReference>
<reference evidence="2 3" key="1">
    <citation type="submission" date="2020-04" db="EMBL/GenBank/DDBJ databases">
        <authorList>
            <person name="Doyle D.A."/>
        </authorList>
    </citation>
    <scope>NUCLEOTIDE SEQUENCE [LARGE SCALE GENOMIC DNA]</scope>
    <source>
        <strain evidence="2 3">P21</strain>
    </source>
</reference>
<evidence type="ECO:0000256" key="1">
    <source>
        <dbReference type="SAM" id="Coils"/>
    </source>
</evidence>
<accession>A0A7Y0HN30</accession>
<evidence type="ECO:0000313" key="3">
    <source>
        <dbReference type="Proteomes" id="UP000537131"/>
    </source>
</evidence>
<comment type="caution">
    <text evidence="2">The sequence shown here is derived from an EMBL/GenBank/DDBJ whole genome shotgun (WGS) entry which is preliminary data.</text>
</comment>
<reference evidence="2 3" key="2">
    <citation type="submission" date="2020-06" db="EMBL/GenBank/DDBJ databases">
        <title>Complete Genome Sequence of Clostridium muelleri sp. nov. P21T, an Acid-Alcohol Producing Acetogen Isolated from Old Hay.</title>
        <authorList>
            <person name="Duncan K.E."/>
            <person name="Tanner R.S."/>
        </authorList>
    </citation>
    <scope>NUCLEOTIDE SEQUENCE [LARGE SCALE GENOMIC DNA]</scope>
    <source>
        <strain evidence="2 3">P21</strain>
    </source>
</reference>
<proteinExistence type="predicted"/>
<evidence type="ECO:0000313" key="2">
    <source>
        <dbReference type="EMBL" id="NMM62237.1"/>
    </source>
</evidence>
<organism evidence="2 3">
    <name type="scientific">Clostridium muellerianum</name>
    <dbReference type="NCBI Taxonomy" id="2716538"/>
    <lineage>
        <taxon>Bacteria</taxon>
        <taxon>Bacillati</taxon>
        <taxon>Bacillota</taxon>
        <taxon>Clostridia</taxon>
        <taxon>Eubacteriales</taxon>
        <taxon>Clostridiaceae</taxon>
        <taxon>Clostridium</taxon>
    </lineage>
</organism>
<keyword evidence="1" id="KW-0175">Coiled coil</keyword>
<gene>
    <name evidence="2" type="ORF">HBE96_05960</name>
</gene>
<dbReference type="Proteomes" id="UP000537131">
    <property type="component" value="Unassembled WGS sequence"/>
</dbReference>
<sequence>MKNNMTIKEISSWKCWGGYRKYLLYRFHKDVIYELNTRKIKRNKRKNTDVNKLRIQKCLGELHKGSEKITLDTVCNAMGISAGTIRNWGGNEIISKFKKQQELLKLEENKKMLNEQINNYLRIHNNKIIKSKDLYAHLGIIRNILWRRYPDITADITCKIKLHNKIIRSNVK</sequence>
<name>A0A7Y0HN30_9CLOT</name>
<dbReference type="AlphaFoldDB" id="A0A7Y0HN30"/>
<feature type="coiled-coil region" evidence="1">
    <location>
        <begin position="96"/>
        <end position="123"/>
    </location>
</feature>